<dbReference type="SMART" id="SM00612">
    <property type="entry name" value="Kelch"/>
    <property type="match status" value="3"/>
</dbReference>
<name>A0ABD3D5J7_9LAMI</name>
<evidence type="ECO:0000256" key="1">
    <source>
        <dbReference type="ARBA" id="ARBA00022441"/>
    </source>
</evidence>
<dbReference type="Gene3D" id="2.120.10.80">
    <property type="entry name" value="Kelch-type beta propeller"/>
    <property type="match status" value="1"/>
</dbReference>
<sequence>MLQDRACLVSRDYPRTHEHEPANWPHMTATCRLENKRSFDDPNLEQEQQKPPARKLPKRSGHDHIIVSSNSNQRHRSSDNSDTSSLISAIGRDNSISCLLKCSRSDYGSIASLNRSFRSLIRNGELYRLRRQNNVIEHWVYFSCQLHEWEAFDPIARRWMILPRMDPNDRFFFADRESLAVGTELLVFDRDLMDQVIYCYSLLTNSWSTGMSMNEPRCLFGSASQGEIAILAGGCSNGTVLNSAELYNSVTGSWTKLPPMIKARKNCSGVFMDRKFYVIGGKGGADSEMLTCGEEFDLETGTWTEIPNMSPVRMARDNEAPPLVAVVGNELYAADYADMEVRRYDKTGRVWVTVGQLPERANSIYGWGLAFRGCGDRLIVIGGLRNSGEGYIEVNAWVPSEGPPRWDLLGRKRSGSFVYNCAVMGC</sequence>
<dbReference type="Proteomes" id="UP001632038">
    <property type="component" value="Unassembled WGS sequence"/>
</dbReference>
<gene>
    <name evidence="4" type="primary">SKIP11_2</name>
    <name evidence="4" type="ORF">CASFOL_020813</name>
</gene>
<dbReference type="InterPro" id="IPR006652">
    <property type="entry name" value="Kelch_1"/>
</dbReference>
<dbReference type="InterPro" id="IPR015915">
    <property type="entry name" value="Kelch-typ_b-propeller"/>
</dbReference>
<dbReference type="InterPro" id="IPR052439">
    <property type="entry name" value="F-box/Kelch-repeat"/>
</dbReference>
<feature type="region of interest" description="Disordered" evidence="3">
    <location>
        <begin position="39"/>
        <end position="61"/>
    </location>
</feature>
<organism evidence="4 5">
    <name type="scientific">Castilleja foliolosa</name>
    <dbReference type="NCBI Taxonomy" id="1961234"/>
    <lineage>
        <taxon>Eukaryota</taxon>
        <taxon>Viridiplantae</taxon>
        <taxon>Streptophyta</taxon>
        <taxon>Embryophyta</taxon>
        <taxon>Tracheophyta</taxon>
        <taxon>Spermatophyta</taxon>
        <taxon>Magnoliopsida</taxon>
        <taxon>eudicotyledons</taxon>
        <taxon>Gunneridae</taxon>
        <taxon>Pentapetalae</taxon>
        <taxon>asterids</taxon>
        <taxon>lamiids</taxon>
        <taxon>Lamiales</taxon>
        <taxon>Orobanchaceae</taxon>
        <taxon>Pedicularideae</taxon>
        <taxon>Castillejinae</taxon>
        <taxon>Castilleja</taxon>
    </lineage>
</organism>
<evidence type="ECO:0000313" key="5">
    <source>
        <dbReference type="Proteomes" id="UP001632038"/>
    </source>
</evidence>
<keyword evidence="1" id="KW-0880">Kelch repeat</keyword>
<comment type="caution">
    <text evidence="4">The sequence shown here is derived from an EMBL/GenBank/DDBJ whole genome shotgun (WGS) entry which is preliminary data.</text>
</comment>
<dbReference type="FunFam" id="2.120.10.80:FF:000007">
    <property type="entry name" value="F-box/kelch-repeat protein SKIP11"/>
    <property type="match status" value="1"/>
</dbReference>
<dbReference type="EMBL" id="JAVIJP010000027">
    <property type="protein sequence ID" value="KAL3636266.1"/>
    <property type="molecule type" value="Genomic_DNA"/>
</dbReference>
<dbReference type="PANTHER" id="PTHR46122">
    <property type="entry name" value="GALACTOSE OXIDASE/KELCH REPEAT PROTEIN-RELATED"/>
    <property type="match status" value="1"/>
</dbReference>
<accession>A0ABD3D5J7</accession>
<evidence type="ECO:0000256" key="3">
    <source>
        <dbReference type="SAM" id="MobiDB-lite"/>
    </source>
</evidence>
<evidence type="ECO:0000313" key="4">
    <source>
        <dbReference type="EMBL" id="KAL3636266.1"/>
    </source>
</evidence>
<evidence type="ECO:0000256" key="2">
    <source>
        <dbReference type="ARBA" id="ARBA00022737"/>
    </source>
</evidence>
<dbReference type="PANTHER" id="PTHR46122:SF2">
    <property type="entry name" value="F-BOX_KELCH-REPEAT PROTEIN SKIP11"/>
    <property type="match status" value="1"/>
</dbReference>
<proteinExistence type="predicted"/>
<keyword evidence="5" id="KW-1185">Reference proteome</keyword>
<dbReference type="AlphaFoldDB" id="A0ABD3D5J7"/>
<reference evidence="5" key="1">
    <citation type="journal article" date="2024" name="IScience">
        <title>Strigolactones Initiate the Formation of Haustorium-like Structures in Castilleja.</title>
        <authorList>
            <person name="Buerger M."/>
            <person name="Peterson D."/>
            <person name="Chory J."/>
        </authorList>
    </citation>
    <scope>NUCLEOTIDE SEQUENCE [LARGE SCALE GENOMIC DNA]</scope>
</reference>
<dbReference type="GO" id="GO:0005634">
    <property type="term" value="C:nucleus"/>
    <property type="evidence" value="ECO:0007669"/>
    <property type="project" value="UniProtKB-ARBA"/>
</dbReference>
<protein>
    <submittedName>
        <fullName evidence="4">F-box/kelch-repeat protein skip11</fullName>
    </submittedName>
</protein>
<keyword evidence="2" id="KW-0677">Repeat</keyword>
<dbReference type="SUPFAM" id="SSF117281">
    <property type="entry name" value="Kelch motif"/>
    <property type="match status" value="1"/>
</dbReference>
<dbReference type="Pfam" id="PF01344">
    <property type="entry name" value="Kelch_1"/>
    <property type="match status" value="2"/>
</dbReference>